<reference evidence="2 3" key="1">
    <citation type="submission" date="2018-11" db="EMBL/GenBank/DDBJ databases">
        <title>Pseudaminobacter arsenicus sp. nov., an arsenic-resistant bacterium isolated from arsenic-rich aquifers.</title>
        <authorList>
            <person name="Mu Y."/>
        </authorList>
    </citation>
    <scope>NUCLEOTIDE SEQUENCE [LARGE SCALE GENOMIC DNA]</scope>
    <source>
        <strain evidence="2 3">CB3</strain>
    </source>
</reference>
<protein>
    <submittedName>
        <fullName evidence="2">TfuA domain-containing protein</fullName>
    </submittedName>
</protein>
<gene>
    <name evidence="2" type="ORF">EET67_07505</name>
</gene>
<dbReference type="AlphaFoldDB" id="A0A432V8Y1"/>
<name>A0A432V8Y1_9HYPH</name>
<dbReference type="InterPro" id="IPR012924">
    <property type="entry name" value="TfuA_core"/>
</dbReference>
<comment type="caution">
    <text evidence="2">The sequence shown here is derived from an EMBL/GenBank/DDBJ whole genome shotgun (WGS) entry which is preliminary data.</text>
</comment>
<dbReference type="EMBL" id="RKST01000006">
    <property type="protein sequence ID" value="RUM98617.1"/>
    <property type="molecule type" value="Genomic_DNA"/>
</dbReference>
<keyword evidence="3" id="KW-1185">Reference proteome</keyword>
<organism evidence="2 3">
    <name type="scientific">Borborobacter arsenicus</name>
    <dbReference type="NCBI Taxonomy" id="1851146"/>
    <lineage>
        <taxon>Bacteria</taxon>
        <taxon>Pseudomonadati</taxon>
        <taxon>Pseudomonadota</taxon>
        <taxon>Alphaproteobacteria</taxon>
        <taxon>Hyphomicrobiales</taxon>
        <taxon>Phyllobacteriaceae</taxon>
        <taxon>Borborobacter</taxon>
    </lineage>
</organism>
<proteinExistence type="predicted"/>
<evidence type="ECO:0000313" key="3">
    <source>
        <dbReference type="Proteomes" id="UP000281647"/>
    </source>
</evidence>
<evidence type="ECO:0000313" key="2">
    <source>
        <dbReference type="EMBL" id="RUM98617.1"/>
    </source>
</evidence>
<accession>A0A432V8Y1</accession>
<feature type="domain" description="TfuA-like core" evidence="1">
    <location>
        <begin position="52"/>
        <end position="171"/>
    </location>
</feature>
<sequence>MSPREILVFLGPTLPLAKARALLGATYLHPASQGDILLAAHAFRPKAMILIDGQFEDRPAVRHKEILWAMAQGIVMIGAASMGALRAAELYPFGMIGVGAIFRWYRRWPLAPDDAVAVQNGPAELGFLPLTDALIDLQATFADLARRNMISPELRRELVKIARQMNFRDRSLKQVLRRADLPEDEADRILAGMVHKKSQDAEHALKTAMGLVNSHKSQSASSFSITNTFIRDLEAGGIDPDLAYNYNKHRDVGG</sequence>
<dbReference type="OrthoDB" id="118811at2"/>
<evidence type="ECO:0000259" key="1">
    <source>
        <dbReference type="Pfam" id="PF07812"/>
    </source>
</evidence>
<dbReference type="Pfam" id="PF07812">
    <property type="entry name" value="TfuA"/>
    <property type="match status" value="1"/>
</dbReference>
<dbReference type="Proteomes" id="UP000281647">
    <property type="component" value="Unassembled WGS sequence"/>
</dbReference>